<reference evidence="4 5" key="1">
    <citation type="submission" date="2018-05" db="EMBL/GenBank/DDBJ databases">
        <title>Brachybacterium sp. M1HQ-2T, whole genome shotgun sequence.</title>
        <authorList>
            <person name="Tuo L."/>
        </authorList>
    </citation>
    <scope>NUCLEOTIDE SEQUENCE [LARGE SCALE GENOMIC DNA]</scope>
    <source>
        <strain evidence="4 5">M1HQ-2</strain>
    </source>
</reference>
<accession>A0A2U2RJL2</accession>
<dbReference type="InterPro" id="IPR001647">
    <property type="entry name" value="HTH_TetR"/>
</dbReference>
<dbReference type="Gene3D" id="1.10.357.10">
    <property type="entry name" value="Tetracycline Repressor, domain 2"/>
    <property type="match status" value="1"/>
</dbReference>
<dbReference type="InterPro" id="IPR050109">
    <property type="entry name" value="HTH-type_TetR-like_transc_reg"/>
</dbReference>
<dbReference type="PANTHER" id="PTHR30055">
    <property type="entry name" value="HTH-TYPE TRANSCRIPTIONAL REGULATOR RUTR"/>
    <property type="match status" value="1"/>
</dbReference>
<dbReference type="InterPro" id="IPR041678">
    <property type="entry name" value="TetR_C_16"/>
</dbReference>
<dbReference type="AlphaFoldDB" id="A0A2U2RJL2"/>
<dbReference type="PANTHER" id="PTHR30055:SF235">
    <property type="entry name" value="TRANSCRIPTIONAL REGULATORY PROTEIN"/>
    <property type="match status" value="1"/>
</dbReference>
<dbReference type="SUPFAM" id="SSF46689">
    <property type="entry name" value="Homeodomain-like"/>
    <property type="match status" value="1"/>
</dbReference>
<name>A0A2U2RJL2_9MICO</name>
<evidence type="ECO:0000313" key="4">
    <source>
        <dbReference type="EMBL" id="PWH05974.1"/>
    </source>
</evidence>
<dbReference type="OrthoDB" id="3210235at2"/>
<dbReference type="SUPFAM" id="SSF48498">
    <property type="entry name" value="Tetracyclin repressor-like, C-terminal domain"/>
    <property type="match status" value="1"/>
</dbReference>
<dbReference type="Pfam" id="PF00440">
    <property type="entry name" value="TetR_N"/>
    <property type="match status" value="1"/>
</dbReference>
<feature type="DNA-binding region" description="H-T-H motif" evidence="2">
    <location>
        <begin position="36"/>
        <end position="55"/>
    </location>
</feature>
<comment type="caution">
    <text evidence="4">The sequence shown here is derived from an EMBL/GenBank/DDBJ whole genome shotgun (WGS) entry which is preliminary data.</text>
</comment>
<dbReference type="InterPro" id="IPR036271">
    <property type="entry name" value="Tet_transcr_reg_TetR-rel_C_sf"/>
</dbReference>
<dbReference type="Pfam" id="PF17920">
    <property type="entry name" value="TetR_C_16"/>
    <property type="match status" value="1"/>
</dbReference>
<keyword evidence="5" id="KW-1185">Reference proteome</keyword>
<gene>
    <name evidence="4" type="ORF">DEO23_09110</name>
</gene>
<organism evidence="4 5">
    <name type="scientific">Brachybacterium endophyticum</name>
    <dbReference type="NCBI Taxonomy" id="2182385"/>
    <lineage>
        <taxon>Bacteria</taxon>
        <taxon>Bacillati</taxon>
        <taxon>Actinomycetota</taxon>
        <taxon>Actinomycetes</taxon>
        <taxon>Micrococcales</taxon>
        <taxon>Dermabacteraceae</taxon>
        <taxon>Brachybacterium</taxon>
    </lineage>
</organism>
<dbReference type="Gene3D" id="1.10.10.60">
    <property type="entry name" value="Homeodomain-like"/>
    <property type="match status" value="1"/>
</dbReference>
<evidence type="ECO:0000256" key="2">
    <source>
        <dbReference type="PROSITE-ProRule" id="PRU00335"/>
    </source>
</evidence>
<dbReference type="PROSITE" id="PS50977">
    <property type="entry name" value="HTH_TETR_2"/>
    <property type="match status" value="1"/>
</dbReference>
<feature type="domain" description="HTH tetR-type" evidence="3">
    <location>
        <begin position="13"/>
        <end position="73"/>
    </location>
</feature>
<dbReference type="InterPro" id="IPR009057">
    <property type="entry name" value="Homeodomain-like_sf"/>
</dbReference>
<proteinExistence type="predicted"/>
<dbReference type="PRINTS" id="PR00455">
    <property type="entry name" value="HTHTETR"/>
</dbReference>
<keyword evidence="1 2" id="KW-0238">DNA-binding</keyword>
<dbReference type="GO" id="GO:0000976">
    <property type="term" value="F:transcription cis-regulatory region binding"/>
    <property type="evidence" value="ECO:0007669"/>
    <property type="project" value="TreeGrafter"/>
</dbReference>
<protein>
    <submittedName>
        <fullName evidence="4">TetR/AcrR family transcriptional regulator</fullName>
    </submittedName>
</protein>
<dbReference type="Proteomes" id="UP000245590">
    <property type="component" value="Unassembled WGS sequence"/>
</dbReference>
<dbReference type="RefSeq" id="WP_109275721.1">
    <property type="nucleotide sequence ID" value="NZ_QFKX01000003.1"/>
</dbReference>
<sequence>MVNSGRGRPRGPSDTRERIVLAARRQFLDHGYDRATVRSIAREAGVDHAMVNYWFGSKEGLLRAALEVSVAPGEDIERVLARRPRDLATALLGTALDLWDRPEVAETFQRMVRSALADADAERVVREYIGSRLAGRLEEAIGGRDARARSAAAAAIMAGVFTTRCVLGIEPIASMDRDEVVRAMAPPLRAVLEHPGTGVRG</sequence>
<dbReference type="EMBL" id="QFKX01000003">
    <property type="protein sequence ID" value="PWH05974.1"/>
    <property type="molecule type" value="Genomic_DNA"/>
</dbReference>
<dbReference type="GO" id="GO:0003700">
    <property type="term" value="F:DNA-binding transcription factor activity"/>
    <property type="evidence" value="ECO:0007669"/>
    <property type="project" value="TreeGrafter"/>
</dbReference>
<evidence type="ECO:0000256" key="1">
    <source>
        <dbReference type="ARBA" id="ARBA00023125"/>
    </source>
</evidence>
<evidence type="ECO:0000259" key="3">
    <source>
        <dbReference type="PROSITE" id="PS50977"/>
    </source>
</evidence>
<evidence type="ECO:0000313" key="5">
    <source>
        <dbReference type="Proteomes" id="UP000245590"/>
    </source>
</evidence>